<reference evidence="2" key="1">
    <citation type="submission" date="2022-11" db="UniProtKB">
        <authorList>
            <consortium name="WormBaseParasite"/>
        </authorList>
    </citation>
    <scope>IDENTIFICATION</scope>
</reference>
<organism evidence="1 2">
    <name type="scientific">Acrobeloides nanus</name>
    <dbReference type="NCBI Taxonomy" id="290746"/>
    <lineage>
        <taxon>Eukaryota</taxon>
        <taxon>Metazoa</taxon>
        <taxon>Ecdysozoa</taxon>
        <taxon>Nematoda</taxon>
        <taxon>Chromadorea</taxon>
        <taxon>Rhabditida</taxon>
        <taxon>Tylenchina</taxon>
        <taxon>Cephalobomorpha</taxon>
        <taxon>Cephaloboidea</taxon>
        <taxon>Cephalobidae</taxon>
        <taxon>Acrobeloides</taxon>
    </lineage>
</organism>
<sequence length="299" mass="33849">MPMLKVFQKRTNYLSYMGIPGRSQDEHFLYQEEAVFLAEHNSAIIFLNGKVLPISAVFTILNQFGISFLKYAAYAQLIKAGYILRRASSVQHKLATETPSFPTTSSAFHQPPELLERFPGFSQDGESLVIPPSSCQSPLLGIPDLSNEPKLEQISKLIKDLKTKVQVRSGHEPWTRCRPGYWPSFESLRSTENWHTYSREKDRLQQLTREHEQALRGWNQSSAPKHDYDIYANDGSYTHTKQSKPMYRLLVADDRYNSQIPSPIELAALTSASPIELLIASGDPGHLRIVKCSGDPLKL</sequence>
<proteinExistence type="predicted"/>
<dbReference type="InterPro" id="IPR024337">
    <property type="entry name" value="tRNA_splic_suSen54"/>
</dbReference>
<name>A0A914C534_9BILA</name>
<dbReference type="Proteomes" id="UP000887540">
    <property type="component" value="Unplaced"/>
</dbReference>
<dbReference type="GO" id="GO:0000379">
    <property type="term" value="P:tRNA-type intron splice site recognition and cleavage"/>
    <property type="evidence" value="ECO:0007669"/>
    <property type="project" value="TreeGrafter"/>
</dbReference>
<accession>A0A914C534</accession>
<evidence type="ECO:0000313" key="1">
    <source>
        <dbReference type="Proteomes" id="UP000887540"/>
    </source>
</evidence>
<evidence type="ECO:0000313" key="2">
    <source>
        <dbReference type="WBParaSite" id="ACRNAN_Path_310.g1194.t1"/>
    </source>
</evidence>
<dbReference type="PANTHER" id="PTHR21027">
    <property type="entry name" value="TRNA-SPLICING ENDONUCLEASE SUBUNIT SEN54"/>
    <property type="match status" value="1"/>
</dbReference>
<dbReference type="WBParaSite" id="ACRNAN_Path_310.g1194.t1">
    <property type="protein sequence ID" value="ACRNAN_Path_310.g1194.t1"/>
    <property type="gene ID" value="ACRNAN_Path_310.g1194"/>
</dbReference>
<keyword evidence="1" id="KW-1185">Reference proteome</keyword>
<dbReference type="GO" id="GO:0000214">
    <property type="term" value="C:tRNA-intron endonuclease complex"/>
    <property type="evidence" value="ECO:0007669"/>
    <property type="project" value="TreeGrafter"/>
</dbReference>
<dbReference type="PANTHER" id="PTHR21027:SF1">
    <property type="entry name" value="TRNA-SPLICING ENDONUCLEASE SUBUNIT SEN54"/>
    <property type="match status" value="1"/>
</dbReference>
<protein>
    <submittedName>
        <fullName evidence="2">tRNA-splicing endonuclease subunit Sen54 N-terminal domain-containing protein</fullName>
    </submittedName>
</protein>
<dbReference type="AlphaFoldDB" id="A0A914C534"/>